<evidence type="ECO:0000256" key="6">
    <source>
        <dbReference type="HAMAP-Rule" id="MF_01944"/>
    </source>
</evidence>
<dbReference type="CDD" id="cd07984">
    <property type="entry name" value="LPLAT_LABLAT-like"/>
    <property type="match status" value="1"/>
</dbReference>
<keyword evidence="6" id="KW-0448">Lipopolysaccharide biosynthesis</keyword>
<gene>
    <name evidence="6" type="primary">lpxM</name>
    <name evidence="7" type="ORF">CF386_12305</name>
</gene>
<dbReference type="AlphaFoldDB" id="A0A220VHG6"/>
<dbReference type="RefSeq" id="WP_089074723.1">
    <property type="nucleotide sequence ID" value="NZ_CBCSAM010000003.1"/>
</dbReference>
<reference evidence="7 8" key="1">
    <citation type="journal article" date="2016" name="Int. J. Syst. Evol. Microbiol.">
        <title>Paraphotobacterium marinum gen. nov., sp. nov., a member of the family Vibrionaceae, isolated from surface seawater.</title>
        <authorList>
            <person name="Huang Z."/>
            <person name="Dong C."/>
            <person name="Shao Z."/>
        </authorList>
    </citation>
    <scope>NUCLEOTIDE SEQUENCE [LARGE SCALE GENOMIC DNA]</scope>
    <source>
        <strain evidence="7 8">NSCS20N07D</strain>
    </source>
</reference>
<keyword evidence="8" id="KW-1185">Reference proteome</keyword>
<accession>A0A220VHG6</accession>
<evidence type="ECO:0000256" key="1">
    <source>
        <dbReference type="ARBA" id="ARBA00022475"/>
    </source>
</evidence>
<comment type="pathway">
    <text evidence="6">Bacterial outer membrane biogenesis; lipopolysaccharide biosynthesis.</text>
</comment>
<dbReference type="InterPro" id="IPR011921">
    <property type="entry name" value="Lipid_A_MsbB"/>
</dbReference>
<evidence type="ECO:0000256" key="3">
    <source>
        <dbReference type="ARBA" id="ARBA00022679"/>
    </source>
</evidence>
<dbReference type="PANTHER" id="PTHR30606:SF4">
    <property type="entry name" value="LIPID A BIOSYNTHESIS MYRISTOYLTRANSFERASE"/>
    <property type="match status" value="1"/>
</dbReference>
<evidence type="ECO:0000313" key="8">
    <source>
        <dbReference type="Proteomes" id="UP000242175"/>
    </source>
</evidence>
<dbReference type="EC" id="2.3.1.243" evidence="6"/>
<comment type="pathway">
    <text evidence="6">Glycolipid biosynthesis; KDO(2)-lipid A biosynthesis; KDO(2)-lipid A from CMP-3-deoxy-D-manno-octulosonate and lipid IV(A): step 4/4.</text>
</comment>
<comment type="caution">
    <text evidence="6">Lacks conserved residue(s) required for the propagation of feature annotation.</text>
</comment>
<dbReference type="Pfam" id="PF03279">
    <property type="entry name" value="Lip_A_acyltrans"/>
    <property type="match status" value="1"/>
</dbReference>
<keyword evidence="1 6" id="KW-1003">Cell membrane</keyword>
<evidence type="ECO:0000256" key="4">
    <source>
        <dbReference type="ARBA" id="ARBA00023136"/>
    </source>
</evidence>
<evidence type="ECO:0000313" key="7">
    <source>
        <dbReference type="EMBL" id="ASK79815.1"/>
    </source>
</evidence>
<keyword evidence="4 6" id="KW-0472">Membrane</keyword>
<protein>
    <recommendedName>
        <fullName evidence="6">Lipid A biosynthesis acyltransferase</fullName>
        <ecNumber evidence="6">2.3.1.243</ecNumber>
    </recommendedName>
    <alternativeName>
        <fullName evidence="6">Kdo(2)-lauroyl-lipid IV(A) acyltransferase</fullName>
    </alternativeName>
</protein>
<dbReference type="PANTHER" id="PTHR30606">
    <property type="entry name" value="LIPID A BIOSYNTHESIS LAUROYL ACYLTRANSFERASE"/>
    <property type="match status" value="1"/>
</dbReference>
<organism evidence="7 8">
    <name type="scientific">Paraphotobacterium marinum</name>
    <dbReference type="NCBI Taxonomy" id="1755811"/>
    <lineage>
        <taxon>Bacteria</taxon>
        <taxon>Pseudomonadati</taxon>
        <taxon>Pseudomonadota</taxon>
        <taxon>Gammaproteobacteria</taxon>
        <taxon>Vibrionales</taxon>
        <taxon>Vibrionaceae</taxon>
        <taxon>Paraphotobacterium</taxon>
    </lineage>
</organism>
<dbReference type="EMBL" id="CP022356">
    <property type="protein sequence ID" value="ASK79815.1"/>
    <property type="molecule type" value="Genomic_DNA"/>
</dbReference>
<dbReference type="NCBIfam" id="NF006507">
    <property type="entry name" value="PRK08943.1"/>
    <property type="match status" value="1"/>
</dbReference>
<dbReference type="Proteomes" id="UP000242175">
    <property type="component" value="Chromosome small"/>
</dbReference>
<dbReference type="GO" id="GO:0009103">
    <property type="term" value="P:lipopolysaccharide biosynthetic process"/>
    <property type="evidence" value="ECO:0007669"/>
    <property type="project" value="UniProtKB-UniRule"/>
</dbReference>
<keyword evidence="5 6" id="KW-0012">Acyltransferase</keyword>
<sequence length="315" mass="36653">MNSHFDPNAYNPKFSFKFLYPKHWLTWFSLVLCNIISWLPHSIQLKFAKFISKRLVKLKNKVNKRARANLKLCFTQKSSEEIESILFEQYVTAVCFFLTISSVSFKGKNWLHRHVKVHNQKYLDLALSSKKNIILLVPHTWAIDIPAIYLASLGFPVSAMAKKQRNPVFEYLMHKQRVQFGGRVYLRSGGIKPFIKSIKKDKYIGYYLPDEDLGPESSVFVDFFDTTKATLTGLGRLARITDSIVLPLLVGYNTSENVFEINFSPIFDNFPSSDISDARKMNVCIEEYIKEHPEQYMWILRFLKTRPEGEPDPYL</sequence>
<dbReference type="OrthoDB" id="9803456at2"/>
<name>A0A220VHG6_9GAMM</name>
<dbReference type="UniPathway" id="UPA00360">
    <property type="reaction ID" value="UER00486"/>
</dbReference>
<feature type="transmembrane region" description="Helical" evidence="6">
    <location>
        <begin position="133"/>
        <end position="155"/>
    </location>
</feature>
<dbReference type="InterPro" id="IPR004960">
    <property type="entry name" value="LipA_acyltrans"/>
</dbReference>
<dbReference type="GO" id="GO:0036104">
    <property type="term" value="P:Kdo2-lipid A biosynthetic process"/>
    <property type="evidence" value="ECO:0007669"/>
    <property type="project" value="UniProtKB-UniRule"/>
</dbReference>
<dbReference type="GO" id="GO:0005886">
    <property type="term" value="C:plasma membrane"/>
    <property type="evidence" value="ECO:0007669"/>
    <property type="project" value="UniProtKB-SubCell"/>
</dbReference>
<proteinExistence type="inferred from homology"/>
<keyword evidence="6" id="KW-0812">Transmembrane</keyword>
<dbReference type="HAMAP" id="MF_01944">
    <property type="entry name" value="Lipid_A_LpxM"/>
    <property type="match status" value="1"/>
</dbReference>
<dbReference type="GO" id="GO:0009276">
    <property type="term" value="C:Gram-negative-bacterium-type cell wall"/>
    <property type="evidence" value="ECO:0007669"/>
    <property type="project" value="InterPro"/>
</dbReference>
<dbReference type="PIRSF" id="PIRSF026649">
    <property type="entry name" value="MsbB"/>
    <property type="match status" value="1"/>
</dbReference>
<comment type="similarity">
    <text evidence="6">Belongs to the LpxL/LpxM/LpxP family. LpxM subfamily.</text>
</comment>
<dbReference type="GO" id="GO:0016747">
    <property type="term" value="F:acyltransferase activity, transferring groups other than amino-acyl groups"/>
    <property type="evidence" value="ECO:0007669"/>
    <property type="project" value="InterPro"/>
</dbReference>
<keyword evidence="3 6" id="KW-0808">Transferase</keyword>
<evidence type="ECO:0000256" key="2">
    <source>
        <dbReference type="ARBA" id="ARBA00022519"/>
    </source>
</evidence>
<comment type="subcellular location">
    <subcellularLocation>
        <location evidence="6">Cell inner membrane</location>
        <topology evidence="6">Single-pass membrane protein</topology>
    </subcellularLocation>
</comment>
<feature type="transmembrane region" description="Helical" evidence="6">
    <location>
        <begin position="24"/>
        <end position="43"/>
    </location>
</feature>
<keyword evidence="6" id="KW-1133">Transmembrane helix</keyword>
<feature type="short sequence motif" description="HXXXXD motif" evidence="6">
    <location>
        <begin position="139"/>
        <end position="144"/>
    </location>
</feature>
<keyword evidence="2 6" id="KW-0997">Cell inner membrane</keyword>
<dbReference type="UniPathway" id="UPA00030"/>
<evidence type="ECO:0000256" key="5">
    <source>
        <dbReference type="ARBA" id="ARBA00023315"/>
    </source>
</evidence>
<comment type="catalytic activity">
    <reaction evidence="6">
        <text>an alpha-Kdo-(2-&gt;4)-alpha-Kdo-(2-&gt;6)-(acyl)-lipid IVA + a fatty acyl-[ACP] = an alpha-Kdo-(2-&gt;4)-alpha-Kdo-(2-&gt;6)-lipid A + holo-[ACP]</text>
        <dbReference type="Rhea" id="RHEA:69400"/>
        <dbReference type="Rhea" id="RHEA-COMP:9685"/>
        <dbReference type="Rhea" id="RHEA-COMP:14125"/>
        <dbReference type="ChEBI" id="CHEBI:64479"/>
        <dbReference type="ChEBI" id="CHEBI:138651"/>
        <dbReference type="ChEBI" id="CHEBI:176430"/>
        <dbReference type="ChEBI" id="CHEBI:176431"/>
        <dbReference type="EC" id="2.3.1.243"/>
    </reaction>
</comment>
<dbReference type="KEGG" id="pmai:CF386_12305"/>
<comment type="function">
    <text evidence="6">Catalyzes the transfer of an acyl chain from an acyl-[acyl-carrier-protein] (ACP) to a Kdo(2)-(acyl)-lipid IV(A) to form a Kdo(2)-lipid A.</text>
</comment>